<evidence type="ECO:0000256" key="1">
    <source>
        <dbReference type="SAM" id="SignalP"/>
    </source>
</evidence>
<dbReference type="SUPFAM" id="SSF52266">
    <property type="entry name" value="SGNH hydrolase"/>
    <property type="match status" value="1"/>
</dbReference>
<gene>
    <name evidence="3" type="ORF">M0H32_08955</name>
</gene>
<reference evidence="3" key="1">
    <citation type="submission" date="2022-04" db="EMBL/GenBank/DDBJ databases">
        <title>Roseibium sp. CAU 1639 isolated from mud.</title>
        <authorList>
            <person name="Kim W."/>
        </authorList>
    </citation>
    <scope>NUCLEOTIDE SEQUENCE</scope>
    <source>
        <strain evidence="3">CAU 1639</strain>
    </source>
</reference>
<dbReference type="Pfam" id="PF13472">
    <property type="entry name" value="Lipase_GDSL_2"/>
    <property type="match status" value="1"/>
</dbReference>
<keyword evidence="1" id="KW-0732">Signal</keyword>
<feature type="signal peptide" evidence="1">
    <location>
        <begin position="1"/>
        <end position="22"/>
    </location>
</feature>
<dbReference type="RefSeq" id="WP_248153234.1">
    <property type="nucleotide sequence ID" value="NZ_JALNMJ010000005.1"/>
</dbReference>
<feature type="chain" id="PRO_5046035966" evidence="1">
    <location>
        <begin position="23"/>
        <end position="212"/>
    </location>
</feature>
<proteinExistence type="predicted"/>
<dbReference type="InterPro" id="IPR008265">
    <property type="entry name" value="Lipase_GDSL_AS"/>
</dbReference>
<dbReference type="InterPro" id="IPR051532">
    <property type="entry name" value="Ester_Hydrolysis_Enzymes"/>
</dbReference>
<dbReference type="InterPro" id="IPR036514">
    <property type="entry name" value="SGNH_hydro_sf"/>
</dbReference>
<organism evidence="3 4">
    <name type="scientific">Roseibium sediminicola</name>
    <dbReference type="NCBI Taxonomy" id="2933272"/>
    <lineage>
        <taxon>Bacteria</taxon>
        <taxon>Pseudomonadati</taxon>
        <taxon>Pseudomonadota</taxon>
        <taxon>Alphaproteobacteria</taxon>
        <taxon>Hyphomicrobiales</taxon>
        <taxon>Stappiaceae</taxon>
        <taxon>Roseibium</taxon>
    </lineage>
</organism>
<sequence length="212" mass="22538">MNRFLACLALLFIGFTSVPARSETLKLVVLGDSLVAGYQLPAGDGFPEKLQAALTEKGHSVEVVNAGVSGDTSTGGLSRLDWSVGPDTDAVIVELGANDALRGLSPEGTRQNIEEITRRLRDRGIEVLLAGMLAPRNLGPDYAEAFDPIYADVAKAHDALLYPFFLDGVALDPDLNLADGMHPNSQGVEVIVEKILPEVEALLARVQSSNDS</sequence>
<evidence type="ECO:0000313" key="3">
    <source>
        <dbReference type="EMBL" id="MCK7612286.1"/>
    </source>
</evidence>
<comment type="caution">
    <text evidence="3">The sequence shown here is derived from an EMBL/GenBank/DDBJ whole genome shotgun (WGS) entry which is preliminary data.</text>
</comment>
<dbReference type="InterPro" id="IPR013830">
    <property type="entry name" value="SGNH_hydro"/>
</dbReference>
<evidence type="ECO:0000313" key="4">
    <source>
        <dbReference type="Proteomes" id="UP001431221"/>
    </source>
</evidence>
<feature type="domain" description="SGNH hydrolase-type esterase" evidence="2">
    <location>
        <begin position="29"/>
        <end position="188"/>
    </location>
</feature>
<dbReference type="CDD" id="cd01822">
    <property type="entry name" value="Lysophospholipase_L1_like"/>
    <property type="match status" value="1"/>
</dbReference>
<dbReference type="PROSITE" id="PS01098">
    <property type="entry name" value="LIPASE_GDSL_SER"/>
    <property type="match status" value="1"/>
</dbReference>
<evidence type="ECO:0000259" key="2">
    <source>
        <dbReference type="Pfam" id="PF13472"/>
    </source>
</evidence>
<dbReference type="Proteomes" id="UP001431221">
    <property type="component" value="Unassembled WGS sequence"/>
</dbReference>
<name>A0ABT0GS66_9HYPH</name>
<keyword evidence="4" id="KW-1185">Reference proteome</keyword>
<dbReference type="EMBL" id="JALNMJ010000005">
    <property type="protein sequence ID" value="MCK7612286.1"/>
    <property type="molecule type" value="Genomic_DNA"/>
</dbReference>
<dbReference type="Gene3D" id="3.40.50.1110">
    <property type="entry name" value="SGNH hydrolase"/>
    <property type="match status" value="1"/>
</dbReference>
<dbReference type="PANTHER" id="PTHR30383:SF24">
    <property type="entry name" value="THIOESTERASE 1_PROTEASE 1_LYSOPHOSPHOLIPASE L1"/>
    <property type="match status" value="1"/>
</dbReference>
<dbReference type="PANTHER" id="PTHR30383">
    <property type="entry name" value="THIOESTERASE 1/PROTEASE 1/LYSOPHOSPHOLIPASE L1"/>
    <property type="match status" value="1"/>
</dbReference>
<protein>
    <submittedName>
        <fullName evidence="3">Arylesterase</fullName>
    </submittedName>
</protein>
<accession>A0ABT0GS66</accession>